<evidence type="ECO:0000256" key="1">
    <source>
        <dbReference type="SAM" id="MobiDB-lite"/>
    </source>
</evidence>
<dbReference type="AlphaFoldDB" id="A0AAV4TPE4"/>
<evidence type="ECO:0000313" key="3">
    <source>
        <dbReference type="Proteomes" id="UP001054837"/>
    </source>
</evidence>
<comment type="caution">
    <text evidence="2">The sequence shown here is derived from an EMBL/GenBank/DDBJ whole genome shotgun (WGS) entry which is preliminary data.</text>
</comment>
<accession>A0AAV4TPE4</accession>
<name>A0AAV4TPE4_9ARAC</name>
<gene>
    <name evidence="2" type="ORF">CDAR_443561</name>
</gene>
<sequence length="108" mass="11989">MTDDTKDEKVTASSSPLRQLKLKDASTQQRRCTLGSVHFLWSDGHRSRTDGDYFGGGQSGGGKGHKFLALVRNFAKSIANIAKYHIQLTAWKLLAAKFVIRCKSFTLD</sequence>
<keyword evidence="3" id="KW-1185">Reference proteome</keyword>
<reference evidence="2 3" key="1">
    <citation type="submission" date="2021-06" db="EMBL/GenBank/DDBJ databases">
        <title>Caerostris darwini draft genome.</title>
        <authorList>
            <person name="Kono N."/>
            <person name="Arakawa K."/>
        </authorList>
    </citation>
    <scope>NUCLEOTIDE SEQUENCE [LARGE SCALE GENOMIC DNA]</scope>
</reference>
<dbReference type="EMBL" id="BPLQ01010035">
    <property type="protein sequence ID" value="GIY47929.1"/>
    <property type="molecule type" value="Genomic_DNA"/>
</dbReference>
<proteinExistence type="predicted"/>
<feature type="compositionally biased region" description="Basic and acidic residues" evidence="1">
    <location>
        <begin position="1"/>
        <end position="10"/>
    </location>
</feature>
<protein>
    <submittedName>
        <fullName evidence="2">Uncharacterized protein</fullName>
    </submittedName>
</protein>
<dbReference type="Proteomes" id="UP001054837">
    <property type="component" value="Unassembled WGS sequence"/>
</dbReference>
<evidence type="ECO:0000313" key="2">
    <source>
        <dbReference type="EMBL" id="GIY47929.1"/>
    </source>
</evidence>
<organism evidence="2 3">
    <name type="scientific">Caerostris darwini</name>
    <dbReference type="NCBI Taxonomy" id="1538125"/>
    <lineage>
        <taxon>Eukaryota</taxon>
        <taxon>Metazoa</taxon>
        <taxon>Ecdysozoa</taxon>
        <taxon>Arthropoda</taxon>
        <taxon>Chelicerata</taxon>
        <taxon>Arachnida</taxon>
        <taxon>Araneae</taxon>
        <taxon>Araneomorphae</taxon>
        <taxon>Entelegynae</taxon>
        <taxon>Araneoidea</taxon>
        <taxon>Araneidae</taxon>
        <taxon>Caerostris</taxon>
    </lineage>
</organism>
<feature type="region of interest" description="Disordered" evidence="1">
    <location>
        <begin position="1"/>
        <end position="24"/>
    </location>
</feature>